<keyword evidence="4" id="KW-1185">Reference proteome</keyword>
<dbReference type="InterPro" id="IPR011990">
    <property type="entry name" value="TPR-like_helical_dom_sf"/>
</dbReference>
<dbReference type="GO" id="GO:0009451">
    <property type="term" value="P:RNA modification"/>
    <property type="evidence" value="ECO:0007669"/>
    <property type="project" value="InterPro"/>
</dbReference>
<dbReference type="PANTHER" id="PTHR47926">
    <property type="entry name" value="PENTATRICOPEPTIDE REPEAT-CONTAINING PROTEIN"/>
    <property type="match status" value="1"/>
</dbReference>
<comment type="caution">
    <text evidence="3">The sequence shown here is derived from an EMBL/GenBank/DDBJ whole genome shotgun (WGS) entry which is preliminary data.</text>
</comment>
<evidence type="ECO:0000313" key="3">
    <source>
        <dbReference type="EMBL" id="KAF5737436.1"/>
    </source>
</evidence>
<dbReference type="Gene3D" id="1.25.40.10">
    <property type="entry name" value="Tetratricopeptide repeat domain"/>
    <property type="match status" value="2"/>
</dbReference>
<dbReference type="InterPro" id="IPR046960">
    <property type="entry name" value="PPR_At4g14850-like_plant"/>
</dbReference>
<gene>
    <name evidence="3" type="ORF">HS088_TW13G00316</name>
</gene>
<dbReference type="InterPro" id="IPR002885">
    <property type="entry name" value="PPR_rpt"/>
</dbReference>
<dbReference type="PROSITE" id="PS51375">
    <property type="entry name" value="PPR"/>
    <property type="match status" value="3"/>
</dbReference>
<dbReference type="InParanoid" id="A0A7J7CU63"/>
<feature type="repeat" description="PPR" evidence="2">
    <location>
        <begin position="199"/>
        <end position="233"/>
    </location>
</feature>
<feature type="repeat" description="PPR" evidence="2">
    <location>
        <begin position="168"/>
        <end position="198"/>
    </location>
</feature>
<dbReference type="Pfam" id="PF01535">
    <property type="entry name" value="PPR"/>
    <property type="match status" value="4"/>
</dbReference>
<dbReference type="FunFam" id="1.25.40.10:FF:000344">
    <property type="entry name" value="Pentatricopeptide repeat-containing protein"/>
    <property type="match status" value="1"/>
</dbReference>
<sequence length="241" mass="26784">MEDTLPQLCVHHETSINSNSQTPTLESPISISLDPLLYISALLKCNNVLQIREVHGQVTASGMLHNLDVANKLLYIYAQHKLLTDAYALFGDMKERDAVTWSVIVGGFAKIGDYSNCFGTFRELIRFGIPRPGNYILPSVIRACRESVDLVMGKSVHDLVVKSGLDLDHFVCAALVDMYAKCRVIEDARKLFDEMPKKDLVTWTVMIGAFADCGNANESMALFDRMTDVGVVPDKIAMEPR</sequence>
<dbReference type="NCBIfam" id="TIGR00756">
    <property type="entry name" value="PPR"/>
    <property type="match status" value="2"/>
</dbReference>
<feature type="repeat" description="PPR" evidence="2">
    <location>
        <begin position="97"/>
        <end position="131"/>
    </location>
</feature>
<evidence type="ECO:0000313" key="4">
    <source>
        <dbReference type="Proteomes" id="UP000593562"/>
    </source>
</evidence>
<dbReference type="Proteomes" id="UP000593562">
    <property type="component" value="Unassembled WGS sequence"/>
</dbReference>
<name>A0A7J7CU63_TRIWF</name>
<protein>
    <submittedName>
        <fullName evidence="3">Pentatricopeptide repeat-containing protein</fullName>
    </submittedName>
</protein>
<dbReference type="AlphaFoldDB" id="A0A7J7CU63"/>
<keyword evidence="1" id="KW-0677">Repeat</keyword>
<dbReference type="EMBL" id="JAAARO010000013">
    <property type="protein sequence ID" value="KAF5737436.1"/>
    <property type="molecule type" value="Genomic_DNA"/>
</dbReference>
<proteinExistence type="predicted"/>
<reference evidence="3 4" key="1">
    <citation type="journal article" date="2020" name="Nat. Commun.">
        <title>Genome of Tripterygium wilfordii and identification of cytochrome P450 involved in triptolide biosynthesis.</title>
        <authorList>
            <person name="Tu L."/>
            <person name="Su P."/>
            <person name="Zhang Z."/>
            <person name="Gao L."/>
            <person name="Wang J."/>
            <person name="Hu T."/>
            <person name="Zhou J."/>
            <person name="Zhang Y."/>
            <person name="Zhao Y."/>
            <person name="Liu Y."/>
            <person name="Song Y."/>
            <person name="Tong Y."/>
            <person name="Lu Y."/>
            <person name="Yang J."/>
            <person name="Xu C."/>
            <person name="Jia M."/>
            <person name="Peters R.J."/>
            <person name="Huang L."/>
            <person name="Gao W."/>
        </authorList>
    </citation>
    <scope>NUCLEOTIDE SEQUENCE [LARGE SCALE GENOMIC DNA]</scope>
    <source>
        <strain evidence="4">cv. XIE 37</strain>
        <tissue evidence="3">Leaf</tissue>
    </source>
</reference>
<accession>A0A7J7CU63</accession>
<evidence type="ECO:0000256" key="1">
    <source>
        <dbReference type="ARBA" id="ARBA00022737"/>
    </source>
</evidence>
<evidence type="ECO:0000256" key="2">
    <source>
        <dbReference type="PROSITE-ProRule" id="PRU00708"/>
    </source>
</evidence>
<dbReference type="GO" id="GO:0003723">
    <property type="term" value="F:RNA binding"/>
    <property type="evidence" value="ECO:0007669"/>
    <property type="project" value="InterPro"/>
</dbReference>
<organism evidence="3 4">
    <name type="scientific">Tripterygium wilfordii</name>
    <name type="common">Thunder God vine</name>
    <dbReference type="NCBI Taxonomy" id="458696"/>
    <lineage>
        <taxon>Eukaryota</taxon>
        <taxon>Viridiplantae</taxon>
        <taxon>Streptophyta</taxon>
        <taxon>Embryophyta</taxon>
        <taxon>Tracheophyta</taxon>
        <taxon>Spermatophyta</taxon>
        <taxon>Magnoliopsida</taxon>
        <taxon>eudicotyledons</taxon>
        <taxon>Gunneridae</taxon>
        <taxon>Pentapetalae</taxon>
        <taxon>rosids</taxon>
        <taxon>fabids</taxon>
        <taxon>Celastrales</taxon>
        <taxon>Celastraceae</taxon>
        <taxon>Tripterygium</taxon>
    </lineage>
</organism>